<dbReference type="EMBL" id="QTJU01000001">
    <property type="protein sequence ID" value="RFM30013.1"/>
    <property type="molecule type" value="Genomic_DNA"/>
</dbReference>
<protein>
    <submittedName>
        <fullName evidence="2">Uncharacterized protein</fullName>
    </submittedName>
</protein>
<evidence type="ECO:0000313" key="3">
    <source>
        <dbReference type="Proteomes" id="UP000261284"/>
    </source>
</evidence>
<dbReference type="RefSeq" id="WP_116845769.1">
    <property type="nucleotide sequence ID" value="NZ_QTJU01000001.1"/>
</dbReference>
<reference evidence="2 3" key="1">
    <citation type="submission" date="2018-08" db="EMBL/GenBank/DDBJ databases">
        <title>Chitinophagaceae sp. K23C18032701, a novel bacterium isolated from forest soil.</title>
        <authorList>
            <person name="Wang C."/>
        </authorList>
    </citation>
    <scope>NUCLEOTIDE SEQUENCE [LARGE SCALE GENOMIC DNA]</scope>
    <source>
        <strain evidence="2 3">K23C18032701</strain>
    </source>
</reference>
<keyword evidence="3" id="KW-1185">Reference proteome</keyword>
<dbReference type="Proteomes" id="UP000261284">
    <property type="component" value="Unassembled WGS sequence"/>
</dbReference>
<proteinExistence type="predicted"/>
<gene>
    <name evidence="2" type="ORF">DXN05_03310</name>
</gene>
<name>A0A3E1NQ13_9BACT</name>
<feature type="region of interest" description="Disordered" evidence="1">
    <location>
        <begin position="1"/>
        <end position="26"/>
    </location>
</feature>
<sequence length="63" mass="7108">MKKINKDGRADNGGARKGAGRPKKRGRVWLSLPVELAERINALPNRNQAAEVAFDDYFKRNEL</sequence>
<accession>A0A3E1NQ13</accession>
<evidence type="ECO:0000256" key="1">
    <source>
        <dbReference type="SAM" id="MobiDB-lite"/>
    </source>
</evidence>
<dbReference type="AlphaFoldDB" id="A0A3E1NQ13"/>
<organism evidence="2 3">
    <name type="scientific">Deminuibacter soli</name>
    <dbReference type="NCBI Taxonomy" id="2291815"/>
    <lineage>
        <taxon>Bacteria</taxon>
        <taxon>Pseudomonadati</taxon>
        <taxon>Bacteroidota</taxon>
        <taxon>Chitinophagia</taxon>
        <taxon>Chitinophagales</taxon>
        <taxon>Chitinophagaceae</taxon>
        <taxon>Deminuibacter</taxon>
    </lineage>
</organism>
<feature type="compositionally biased region" description="Basic and acidic residues" evidence="1">
    <location>
        <begin position="1"/>
        <end position="10"/>
    </location>
</feature>
<evidence type="ECO:0000313" key="2">
    <source>
        <dbReference type="EMBL" id="RFM30013.1"/>
    </source>
</evidence>
<comment type="caution">
    <text evidence="2">The sequence shown here is derived from an EMBL/GenBank/DDBJ whole genome shotgun (WGS) entry which is preliminary data.</text>
</comment>